<dbReference type="RefSeq" id="WP_078221820.1">
    <property type="nucleotide sequence ID" value="NZ_CP019911.1"/>
</dbReference>
<evidence type="ECO:0000313" key="2">
    <source>
        <dbReference type="Proteomes" id="UP000189628"/>
    </source>
</evidence>
<sequence>MDAEFQIVDPKFVTTGDYVSFTVVDGPKRVPGRISRSALAVLDKGNNSEPSAIFEEHLEEIRKAAHMMRRVNPTLDVIFLASNDF</sequence>
<dbReference type="Proteomes" id="UP000189628">
    <property type="component" value="Chromosome"/>
</dbReference>
<reference evidence="1 2" key="1">
    <citation type="submission" date="2017-02" db="EMBL/GenBank/DDBJ databases">
        <title>Blood Disease Bacterium A2-HR MARDI.</title>
        <authorList>
            <person name="Badrun R."/>
            <person name="Abu Bakar N."/>
            <person name="Laboh R."/>
        </authorList>
    </citation>
    <scope>NUCLEOTIDE SEQUENCE [LARGE SCALE GENOMIC DNA]</scope>
    <source>
        <strain evidence="1 2">A2-HR MARDI</strain>
    </source>
</reference>
<name>A0A1U9VEF4_9RALS</name>
<dbReference type="AlphaFoldDB" id="A0A1U9VEF4"/>
<organism evidence="1 2">
    <name type="scientific">blood disease bacterium A2-HR MARDI</name>
    <dbReference type="NCBI Taxonomy" id="1944648"/>
    <lineage>
        <taxon>Bacteria</taxon>
        <taxon>Pseudomonadati</taxon>
        <taxon>Pseudomonadota</taxon>
        <taxon>Betaproteobacteria</taxon>
        <taxon>Burkholderiales</taxon>
        <taxon>Burkholderiaceae</taxon>
        <taxon>Ralstonia</taxon>
        <taxon>Ralstonia solanacearum species complex</taxon>
    </lineage>
</organism>
<evidence type="ECO:0000313" key="1">
    <source>
        <dbReference type="EMBL" id="AQW29064.1"/>
    </source>
</evidence>
<gene>
    <name evidence="1" type="ORF">B0B51_02860</name>
</gene>
<proteinExistence type="predicted"/>
<protein>
    <submittedName>
        <fullName evidence="1">Uncharacterized protein</fullName>
    </submittedName>
</protein>
<accession>A0A1U9VEF4</accession>
<dbReference type="EMBL" id="CP019911">
    <property type="protein sequence ID" value="AQW29064.1"/>
    <property type="molecule type" value="Genomic_DNA"/>
</dbReference>